<dbReference type="SUPFAM" id="SSF56235">
    <property type="entry name" value="N-terminal nucleophile aminohydrolases (Ntn hydrolases)"/>
    <property type="match status" value="1"/>
</dbReference>
<dbReference type="GO" id="GO:0005829">
    <property type="term" value="C:cytosol"/>
    <property type="evidence" value="ECO:0007669"/>
    <property type="project" value="TreeGrafter"/>
</dbReference>
<dbReference type="KEGG" id="rpb:RPB_1541"/>
<keyword evidence="8" id="KW-0028">Amino-acid biosynthesis</keyword>
<dbReference type="GO" id="GO:0006529">
    <property type="term" value="P:asparagine biosynthetic process"/>
    <property type="evidence" value="ECO:0007669"/>
    <property type="project" value="UniProtKB-KW"/>
</dbReference>
<dbReference type="PIRSF" id="PIRSF001589">
    <property type="entry name" value="Asn_synthetase_glu-h"/>
    <property type="match status" value="1"/>
</dbReference>
<evidence type="ECO:0000313" key="13">
    <source>
        <dbReference type="Proteomes" id="UP000008809"/>
    </source>
</evidence>
<dbReference type="eggNOG" id="COG0367">
    <property type="taxonomic scope" value="Bacteria"/>
</dbReference>
<dbReference type="GO" id="GO:0005524">
    <property type="term" value="F:ATP binding"/>
    <property type="evidence" value="ECO:0007669"/>
    <property type="project" value="UniProtKB-KW"/>
</dbReference>
<dbReference type="InterPro" id="IPR006426">
    <property type="entry name" value="Asn_synth_AEB"/>
</dbReference>
<feature type="binding site" evidence="9">
    <location>
        <position position="294"/>
    </location>
    <ligand>
        <name>ATP</name>
        <dbReference type="ChEBI" id="CHEBI:30616"/>
    </ligand>
</feature>
<evidence type="ECO:0000256" key="3">
    <source>
        <dbReference type="ARBA" id="ARBA00012737"/>
    </source>
</evidence>
<dbReference type="EMBL" id="CP000250">
    <property type="protein sequence ID" value="ABD06251.1"/>
    <property type="molecule type" value="Genomic_DNA"/>
</dbReference>
<comment type="catalytic activity">
    <reaction evidence="7">
        <text>L-aspartate + L-glutamine + ATP + H2O = L-asparagine + L-glutamate + AMP + diphosphate + H(+)</text>
        <dbReference type="Rhea" id="RHEA:12228"/>
        <dbReference type="ChEBI" id="CHEBI:15377"/>
        <dbReference type="ChEBI" id="CHEBI:15378"/>
        <dbReference type="ChEBI" id="CHEBI:29985"/>
        <dbReference type="ChEBI" id="CHEBI:29991"/>
        <dbReference type="ChEBI" id="CHEBI:30616"/>
        <dbReference type="ChEBI" id="CHEBI:33019"/>
        <dbReference type="ChEBI" id="CHEBI:58048"/>
        <dbReference type="ChEBI" id="CHEBI:58359"/>
        <dbReference type="ChEBI" id="CHEBI:456215"/>
        <dbReference type="EC" id="6.3.5.4"/>
    </reaction>
</comment>
<dbReference type="InterPro" id="IPR029055">
    <property type="entry name" value="Ntn_hydrolases_N"/>
</dbReference>
<proteinExistence type="inferred from homology"/>
<evidence type="ECO:0000256" key="4">
    <source>
        <dbReference type="ARBA" id="ARBA00022741"/>
    </source>
</evidence>
<dbReference type="PROSITE" id="PS51278">
    <property type="entry name" value="GATASE_TYPE_2"/>
    <property type="match status" value="1"/>
</dbReference>
<organism evidence="12 13">
    <name type="scientific">Rhodopseudomonas palustris (strain HaA2)</name>
    <dbReference type="NCBI Taxonomy" id="316058"/>
    <lineage>
        <taxon>Bacteria</taxon>
        <taxon>Pseudomonadati</taxon>
        <taxon>Pseudomonadota</taxon>
        <taxon>Alphaproteobacteria</taxon>
        <taxon>Hyphomicrobiales</taxon>
        <taxon>Nitrobacteraceae</taxon>
        <taxon>Rhodopseudomonas</taxon>
    </lineage>
</organism>
<sequence>MCGLAGGIWRDDRLLAPSIGAAALAALAHRGPDAEGEHREAGVFLGHRRLSIIDLDPRSTQPMHLGPLSIVFNGEIYNYRALRAELERGGCVFRTESDTEVLLQAFARDGLDCLQTLEGMFSFAIWDRSARRLTLARDRYGEKPMVVFEDGEKLLFASEIPAIERLAGDGDLVIDRAALPLLFRFSYLPAPFTPFERMKQIKPGCWLQLTVDDWTIREGSYYQLTTGGAPLRKAEPSFDAAKTQLRRLLTESVEQRLAASDVPIATFLSGGLDSSIIASIAAGIAGDRMTAYSIGFPNDPAFDESPYARLLAARYPRIDHRVIDVTEERLADFTDRTLGLLGEPYADASLIPTAFLCSHVGEKVILGGDGADELFAGYGVYSAMQVSARIPGWIKRVLRRLPTHGNPASIGNSKLRAAAFFRMHMRDTAGEEYLSWRSYASPEQLQSLGFSNADACALPGDLVDLDLHTLRDMLVTDIRFNLPADMLKKVDLASMQHGLEVRLPFLDSRLVAFALGLPDKFLINGGVRKHILRESFRSDLPPEILTRGKKGFLLPIRKWMRDGRIRDELLDLAARQTTLDSRAIERFATEHRELRADHSQLLWACYVFLKWTGRRNGNRSDRGSISSEIAG</sequence>
<evidence type="ECO:0000256" key="1">
    <source>
        <dbReference type="ARBA" id="ARBA00005187"/>
    </source>
</evidence>
<dbReference type="EC" id="6.3.5.4" evidence="3"/>
<evidence type="ECO:0000256" key="7">
    <source>
        <dbReference type="ARBA" id="ARBA00048741"/>
    </source>
</evidence>
<gene>
    <name evidence="12" type="ordered locus">RPB_1541</name>
</gene>
<evidence type="ECO:0000256" key="5">
    <source>
        <dbReference type="ARBA" id="ARBA00022840"/>
    </source>
</evidence>
<keyword evidence="5 9" id="KW-0067">ATP-binding</keyword>
<evidence type="ECO:0000259" key="11">
    <source>
        <dbReference type="PROSITE" id="PS51278"/>
    </source>
</evidence>
<feature type="domain" description="Glutamine amidotransferase type-2" evidence="11">
    <location>
        <begin position="2"/>
        <end position="212"/>
    </location>
</feature>
<comment type="pathway">
    <text evidence="1">Amino-acid biosynthesis; L-asparagine biosynthesis; L-asparagine from L-aspartate (L-Gln route): step 1/1.</text>
</comment>
<keyword evidence="12" id="KW-0436">Ligase</keyword>
<dbReference type="SUPFAM" id="SSF52402">
    <property type="entry name" value="Adenine nucleotide alpha hydrolases-like"/>
    <property type="match status" value="1"/>
</dbReference>
<evidence type="ECO:0000256" key="9">
    <source>
        <dbReference type="PIRSR" id="PIRSR001589-2"/>
    </source>
</evidence>
<protein>
    <recommendedName>
        <fullName evidence="3">asparagine synthase (glutamine-hydrolyzing)</fullName>
        <ecNumber evidence="3">6.3.5.4</ecNumber>
    </recommendedName>
</protein>
<dbReference type="InterPro" id="IPR014729">
    <property type="entry name" value="Rossmann-like_a/b/a_fold"/>
</dbReference>
<dbReference type="Gene3D" id="3.40.50.620">
    <property type="entry name" value="HUPs"/>
    <property type="match status" value="1"/>
</dbReference>
<name>Q2IZV9_RHOP2</name>
<keyword evidence="6 8" id="KW-0315">Glutamine amidotransferase</keyword>
<dbReference type="InterPro" id="IPR051786">
    <property type="entry name" value="ASN_synthetase/amidase"/>
</dbReference>
<dbReference type="InterPro" id="IPR017932">
    <property type="entry name" value="GATase_2_dom"/>
</dbReference>
<dbReference type="Pfam" id="PF00733">
    <property type="entry name" value="Asn_synthase"/>
    <property type="match status" value="1"/>
</dbReference>
<feature type="site" description="Important for beta-aspartyl-AMP intermediate formation" evidence="10">
    <location>
        <position position="369"/>
    </location>
</feature>
<reference evidence="12 13" key="1">
    <citation type="submission" date="2006-01" db="EMBL/GenBank/DDBJ databases">
        <title>Complete sequence of Rhodopseudomonas palustris HaA2.</title>
        <authorList>
            <consortium name="US DOE Joint Genome Institute"/>
            <person name="Copeland A."/>
            <person name="Lucas S."/>
            <person name="Lapidus A."/>
            <person name="Barry K."/>
            <person name="Detter J.C."/>
            <person name="Glavina T."/>
            <person name="Hammon N."/>
            <person name="Israni S."/>
            <person name="Pitluck S."/>
            <person name="Chain P."/>
            <person name="Malfatti S."/>
            <person name="Shin M."/>
            <person name="Vergez L."/>
            <person name="Schmutz J."/>
            <person name="Larimer F."/>
            <person name="Land M."/>
            <person name="Hauser L."/>
            <person name="Pelletier D.A."/>
            <person name="Kyrpides N."/>
            <person name="Anderson I."/>
            <person name="Oda Y."/>
            <person name="Harwood C.S."/>
            <person name="Richardson P."/>
        </authorList>
    </citation>
    <scope>NUCLEOTIDE SEQUENCE [LARGE SCALE GENOMIC DNA]</scope>
    <source>
        <strain evidence="12 13">HaA2</strain>
    </source>
</reference>
<comment type="similarity">
    <text evidence="2">Belongs to the asparagine synthetase family.</text>
</comment>
<dbReference type="NCBIfam" id="TIGR01536">
    <property type="entry name" value="asn_synth_AEB"/>
    <property type="match status" value="1"/>
</dbReference>
<evidence type="ECO:0000313" key="12">
    <source>
        <dbReference type="EMBL" id="ABD06251.1"/>
    </source>
</evidence>
<feature type="binding site" evidence="9">
    <location>
        <position position="98"/>
    </location>
    <ligand>
        <name>L-glutamine</name>
        <dbReference type="ChEBI" id="CHEBI:58359"/>
    </ligand>
</feature>
<dbReference type="STRING" id="316058.RPB_1541"/>
<feature type="active site" description="For GATase activity" evidence="8">
    <location>
        <position position="2"/>
    </location>
</feature>
<dbReference type="PANTHER" id="PTHR43284:SF1">
    <property type="entry name" value="ASPARAGINE SYNTHETASE"/>
    <property type="match status" value="1"/>
</dbReference>
<evidence type="ECO:0000256" key="8">
    <source>
        <dbReference type="PIRSR" id="PIRSR001589-1"/>
    </source>
</evidence>
<dbReference type="Pfam" id="PF13537">
    <property type="entry name" value="GATase_7"/>
    <property type="match status" value="1"/>
</dbReference>
<dbReference type="CDD" id="cd00712">
    <property type="entry name" value="AsnB"/>
    <property type="match status" value="1"/>
</dbReference>
<dbReference type="AlphaFoldDB" id="Q2IZV9"/>
<dbReference type="HOGENOM" id="CLU_014658_3_1_5"/>
<accession>Q2IZV9</accession>
<keyword evidence="13" id="KW-1185">Reference proteome</keyword>
<dbReference type="PANTHER" id="PTHR43284">
    <property type="entry name" value="ASPARAGINE SYNTHETASE (GLUTAMINE-HYDROLYZING)"/>
    <property type="match status" value="1"/>
</dbReference>
<keyword evidence="8" id="KW-0061">Asparagine biosynthesis</keyword>
<dbReference type="Gene3D" id="3.60.20.10">
    <property type="entry name" value="Glutamine Phosphoribosylpyrophosphate, subunit 1, domain 1"/>
    <property type="match status" value="1"/>
</dbReference>
<dbReference type="Proteomes" id="UP000008809">
    <property type="component" value="Chromosome"/>
</dbReference>
<dbReference type="CDD" id="cd01991">
    <property type="entry name" value="Asn_synthase_B_C"/>
    <property type="match status" value="1"/>
</dbReference>
<dbReference type="GO" id="GO:0004066">
    <property type="term" value="F:asparagine synthase (glutamine-hydrolyzing) activity"/>
    <property type="evidence" value="ECO:0007669"/>
    <property type="project" value="UniProtKB-EC"/>
</dbReference>
<dbReference type="InterPro" id="IPR001962">
    <property type="entry name" value="Asn_synthase"/>
</dbReference>
<dbReference type="OrthoDB" id="9763290at2"/>
<evidence type="ECO:0000256" key="10">
    <source>
        <dbReference type="PIRSR" id="PIRSR001589-3"/>
    </source>
</evidence>
<keyword evidence="4 9" id="KW-0547">Nucleotide-binding</keyword>
<dbReference type="InterPro" id="IPR033738">
    <property type="entry name" value="AsnB_N"/>
</dbReference>
<dbReference type="MEROPS" id="C44.001"/>
<evidence type="ECO:0000256" key="6">
    <source>
        <dbReference type="ARBA" id="ARBA00022962"/>
    </source>
</evidence>
<evidence type="ECO:0000256" key="2">
    <source>
        <dbReference type="ARBA" id="ARBA00005752"/>
    </source>
</evidence>